<evidence type="ECO:0000256" key="1">
    <source>
        <dbReference type="PROSITE-ProRule" id="PRU10141"/>
    </source>
</evidence>
<dbReference type="PANTHER" id="PTHR45756">
    <property type="entry name" value="PALMITOYLTRANSFERASE"/>
    <property type="match status" value="1"/>
</dbReference>
<dbReference type="InterPro" id="IPR017441">
    <property type="entry name" value="Protein_kinase_ATP_BS"/>
</dbReference>
<keyword evidence="1" id="KW-0067">ATP-binding</keyword>
<dbReference type="InterPro" id="IPR011009">
    <property type="entry name" value="Kinase-like_dom_sf"/>
</dbReference>
<dbReference type="Gene3D" id="3.30.200.20">
    <property type="entry name" value="Phosphorylase Kinase, domain 1"/>
    <property type="match status" value="1"/>
</dbReference>
<dbReference type="InterPro" id="IPR053215">
    <property type="entry name" value="TKL_Ser/Thr_kinase"/>
</dbReference>
<keyword evidence="1" id="KW-0547">Nucleotide-binding</keyword>
<sequence>MFTIHNLQPDVIEETATLGLGSNATVMLGRYDNRDVALKIYKSNDYATKVEALNEVSIYSRLKNQPHVVNCYGMYYRNGAPVLVLEKAQKSLYNVYREERVSRAQYNWPAIKDRAMQISFGLKSLHDINISHGDVSSKNFLQFEDNVLKISDMGYAQVIENGFFYDPSCRCSLYAAAPDFLLTSKRSLSTDIYSLGMVFLELVKGGFAYTQQDLECFMVNNVMDTNTFVQHILYGQRPSIPSEVPDYFADIIRWCWIRETERKKRPTIDQVIERLEAWDVD</sequence>
<dbReference type="Proteomes" id="UP000008312">
    <property type="component" value="Unassembled WGS sequence"/>
</dbReference>
<dbReference type="OrthoDB" id="41737at2759"/>
<name>D8LZ19_BLAHO</name>
<evidence type="ECO:0000259" key="2">
    <source>
        <dbReference type="PROSITE" id="PS50011"/>
    </source>
</evidence>
<dbReference type="InParanoid" id="D8LZ19"/>
<dbReference type="GO" id="GO:0005524">
    <property type="term" value="F:ATP binding"/>
    <property type="evidence" value="ECO:0007669"/>
    <property type="project" value="UniProtKB-UniRule"/>
</dbReference>
<organism evidence="3">
    <name type="scientific">Blastocystis hominis</name>
    <dbReference type="NCBI Taxonomy" id="12968"/>
    <lineage>
        <taxon>Eukaryota</taxon>
        <taxon>Sar</taxon>
        <taxon>Stramenopiles</taxon>
        <taxon>Bigyra</taxon>
        <taxon>Opalozoa</taxon>
        <taxon>Opalinata</taxon>
        <taxon>Blastocystidae</taxon>
        <taxon>Blastocystis</taxon>
    </lineage>
</organism>
<protein>
    <recommendedName>
        <fullName evidence="2">Protein kinase domain-containing protein</fullName>
    </recommendedName>
</protein>
<dbReference type="PROSITE" id="PS00107">
    <property type="entry name" value="PROTEIN_KINASE_ATP"/>
    <property type="match status" value="1"/>
</dbReference>
<dbReference type="Gene3D" id="1.10.510.10">
    <property type="entry name" value="Transferase(Phosphotransferase) domain 1"/>
    <property type="match status" value="1"/>
</dbReference>
<accession>D8LZ19</accession>
<dbReference type="GO" id="GO:0004672">
    <property type="term" value="F:protein kinase activity"/>
    <property type="evidence" value="ECO:0007669"/>
    <property type="project" value="InterPro"/>
</dbReference>
<gene>
    <name evidence="3" type="ORF">GSBLH_T00001272001</name>
</gene>
<dbReference type="AlphaFoldDB" id="D8LZ19"/>
<dbReference type="Pfam" id="PF00069">
    <property type="entry name" value="Pkinase"/>
    <property type="match status" value="1"/>
</dbReference>
<feature type="domain" description="Protein kinase" evidence="2">
    <location>
        <begin position="12"/>
        <end position="279"/>
    </location>
</feature>
<evidence type="ECO:0000313" key="3">
    <source>
        <dbReference type="EMBL" id="CBK21058.2"/>
    </source>
</evidence>
<dbReference type="PROSITE" id="PS50011">
    <property type="entry name" value="PROTEIN_KINASE_DOM"/>
    <property type="match status" value="1"/>
</dbReference>
<reference evidence="3" key="1">
    <citation type="submission" date="2010-02" db="EMBL/GenBank/DDBJ databases">
        <title>Sequencing and annotation of the Blastocystis hominis genome.</title>
        <authorList>
            <person name="Wincker P."/>
        </authorList>
    </citation>
    <scope>NUCLEOTIDE SEQUENCE</scope>
    <source>
        <strain evidence="3">Singapore isolate B</strain>
    </source>
</reference>
<feature type="binding site" evidence="1">
    <location>
        <position position="39"/>
    </location>
    <ligand>
        <name>ATP</name>
        <dbReference type="ChEBI" id="CHEBI:30616"/>
    </ligand>
</feature>
<dbReference type="SUPFAM" id="SSF56112">
    <property type="entry name" value="Protein kinase-like (PK-like)"/>
    <property type="match status" value="1"/>
</dbReference>
<proteinExistence type="predicted"/>
<keyword evidence="4" id="KW-1185">Reference proteome</keyword>
<dbReference type="RefSeq" id="XP_012895106.1">
    <property type="nucleotide sequence ID" value="XM_013039652.1"/>
</dbReference>
<dbReference type="EMBL" id="FN668640">
    <property type="protein sequence ID" value="CBK21058.2"/>
    <property type="molecule type" value="Genomic_DNA"/>
</dbReference>
<evidence type="ECO:0000313" key="4">
    <source>
        <dbReference type="Proteomes" id="UP000008312"/>
    </source>
</evidence>
<dbReference type="PANTHER" id="PTHR45756:SF1">
    <property type="entry name" value="PROTEIN KINASE DOMAIN CONTAINING PROTEIN"/>
    <property type="match status" value="1"/>
</dbReference>
<dbReference type="GeneID" id="24918541"/>
<dbReference type="InterPro" id="IPR000719">
    <property type="entry name" value="Prot_kinase_dom"/>
</dbReference>